<organism evidence="1 2">
    <name type="scientific">Datura stramonium</name>
    <name type="common">Jimsonweed</name>
    <name type="synonym">Common thornapple</name>
    <dbReference type="NCBI Taxonomy" id="4076"/>
    <lineage>
        <taxon>Eukaryota</taxon>
        <taxon>Viridiplantae</taxon>
        <taxon>Streptophyta</taxon>
        <taxon>Embryophyta</taxon>
        <taxon>Tracheophyta</taxon>
        <taxon>Spermatophyta</taxon>
        <taxon>Magnoliopsida</taxon>
        <taxon>eudicotyledons</taxon>
        <taxon>Gunneridae</taxon>
        <taxon>Pentapetalae</taxon>
        <taxon>asterids</taxon>
        <taxon>lamiids</taxon>
        <taxon>Solanales</taxon>
        <taxon>Solanaceae</taxon>
        <taxon>Solanoideae</taxon>
        <taxon>Datureae</taxon>
        <taxon>Datura</taxon>
    </lineage>
</organism>
<evidence type="ECO:0000313" key="2">
    <source>
        <dbReference type="Proteomes" id="UP000823775"/>
    </source>
</evidence>
<dbReference type="Proteomes" id="UP000823775">
    <property type="component" value="Unassembled WGS sequence"/>
</dbReference>
<comment type="caution">
    <text evidence="1">The sequence shown here is derived from an EMBL/GenBank/DDBJ whole genome shotgun (WGS) entry which is preliminary data.</text>
</comment>
<name>A0ABS8RRU7_DATST</name>
<sequence length="80" mass="8677">YARNALEDVFDSLKKLGFIVDVKKEVVTSLQPVGVEEDNEQENEATVSLEDSGVPFDFLETAHSCKLQGRASSCVCVGLA</sequence>
<gene>
    <name evidence="1" type="ORF">HAX54_000370</name>
</gene>
<proteinExistence type="predicted"/>
<reference evidence="1 2" key="1">
    <citation type="journal article" date="2021" name="BMC Genomics">
        <title>Datura genome reveals duplications of psychoactive alkaloid biosynthetic genes and high mutation rate following tissue culture.</title>
        <authorList>
            <person name="Rajewski A."/>
            <person name="Carter-House D."/>
            <person name="Stajich J."/>
            <person name="Litt A."/>
        </authorList>
    </citation>
    <scope>NUCLEOTIDE SEQUENCE [LARGE SCALE GENOMIC DNA]</scope>
    <source>
        <strain evidence="1">AR-01</strain>
    </source>
</reference>
<dbReference type="EMBL" id="JACEIK010000101">
    <property type="protein sequence ID" value="MCD7449530.1"/>
    <property type="molecule type" value="Genomic_DNA"/>
</dbReference>
<protein>
    <submittedName>
        <fullName evidence="1">Uncharacterized protein</fullName>
    </submittedName>
</protein>
<accession>A0ABS8RRU7</accession>
<evidence type="ECO:0000313" key="1">
    <source>
        <dbReference type="EMBL" id="MCD7449530.1"/>
    </source>
</evidence>
<feature type="non-terminal residue" evidence="1">
    <location>
        <position position="1"/>
    </location>
</feature>
<keyword evidence="2" id="KW-1185">Reference proteome</keyword>